<dbReference type="STRING" id="1703345.A3860_15740"/>
<feature type="repeat" description="TPR" evidence="1">
    <location>
        <begin position="198"/>
        <end position="231"/>
    </location>
</feature>
<dbReference type="InterPro" id="IPR019734">
    <property type="entry name" value="TPR_rpt"/>
</dbReference>
<dbReference type="OrthoDB" id="1490552at2"/>
<protein>
    <submittedName>
        <fullName evidence="3">Uncharacterized protein</fullName>
    </submittedName>
</protein>
<keyword evidence="4" id="KW-1185">Reference proteome</keyword>
<dbReference type="InterPro" id="IPR011990">
    <property type="entry name" value="TPR-like_helical_dom_sf"/>
</dbReference>
<dbReference type="Pfam" id="PF13432">
    <property type="entry name" value="TPR_16"/>
    <property type="match status" value="1"/>
</dbReference>
<organism evidence="3 4">
    <name type="scientific">Niastella vici</name>
    <dbReference type="NCBI Taxonomy" id="1703345"/>
    <lineage>
        <taxon>Bacteria</taxon>
        <taxon>Pseudomonadati</taxon>
        <taxon>Bacteroidota</taxon>
        <taxon>Chitinophagia</taxon>
        <taxon>Chitinophagales</taxon>
        <taxon>Chitinophagaceae</taxon>
        <taxon>Niastella</taxon>
    </lineage>
</organism>
<dbReference type="Proteomes" id="UP000192796">
    <property type="component" value="Unassembled WGS sequence"/>
</dbReference>
<dbReference type="Gene3D" id="1.25.40.10">
    <property type="entry name" value="Tetratricopeptide repeat domain"/>
    <property type="match status" value="1"/>
</dbReference>
<feature type="transmembrane region" description="Helical" evidence="2">
    <location>
        <begin position="6"/>
        <end position="23"/>
    </location>
</feature>
<sequence length="281" mass="31333">MKKQQLILVGSGVTLLCLIYFFGKTIPPKKNPGAVAAATGAKEISFNTILEASKQQLSAAQQAYVAQLETAVVRGDVKEQQVKVYKQLAEFWKDSAHLLLPYAYYSAQASKLENSQKSLTFAAQFFLEGIRRQDNPELQRWMATEAKELFERALQIAPNNDSLKVGLGSAILFGNLGEGPMEGIMKIREVAERDPENMYAQFMLGLGGMVSGQFDKAIDRLLKVVQHQPDNVEAILMLADAYEQHKDKANAVKWYQEGKKHISNADVVKEIDERIKLLGNK</sequence>
<keyword evidence="2" id="KW-1133">Transmembrane helix</keyword>
<comment type="caution">
    <text evidence="3">The sequence shown here is derived from an EMBL/GenBank/DDBJ whole genome shotgun (WGS) entry which is preliminary data.</text>
</comment>
<dbReference type="RefSeq" id="WP_081145881.1">
    <property type="nucleotide sequence ID" value="NZ_LVYD01000013.1"/>
</dbReference>
<gene>
    <name evidence="3" type="ORF">A3860_15740</name>
</gene>
<evidence type="ECO:0000313" key="4">
    <source>
        <dbReference type="Proteomes" id="UP000192796"/>
    </source>
</evidence>
<keyword evidence="1" id="KW-0802">TPR repeat</keyword>
<keyword evidence="2" id="KW-0472">Membrane</keyword>
<keyword evidence="2" id="KW-0812">Transmembrane</keyword>
<proteinExistence type="predicted"/>
<accession>A0A1V9G6D3</accession>
<dbReference type="SUPFAM" id="SSF48452">
    <property type="entry name" value="TPR-like"/>
    <property type="match status" value="1"/>
</dbReference>
<evidence type="ECO:0000256" key="2">
    <source>
        <dbReference type="SAM" id="Phobius"/>
    </source>
</evidence>
<dbReference type="PROSITE" id="PS50005">
    <property type="entry name" value="TPR"/>
    <property type="match status" value="1"/>
</dbReference>
<reference evidence="3 4" key="1">
    <citation type="submission" date="2016-03" db="EMBL/GenBank/DDBJ databases">
        <title>Niastella vici sp. nov., isolated from farmland soil.</title>
        <authorList>
            <person name="Chen L."/>
            <person name="Wang D."/>
            <person name="Yang S."/>
            <person name="Wang G."/>
        </authorList>
    </citation>
    <scope>NUCLEOTIDE SEQUENCE [LARGE SCALE GENOMIC DNA]</scope>
    <source>
        <strain evidence="3 4">DJ57</strain>
    </source>
</reference>
<name>A0A1V9G6D3_9BACT</name>
<evidence type="ECO:0000313" key="3">
    <source>
        <dbReference type="EMBL" id="OQP66036.1"/>
    </source>
</evidence>
<dbReference type="EMBL" id="LVYD01000013">
    <property type="protein sequence ID" value="OQP66036.1"/>
    <property type="molecule type" value="Genomic_DNA"/>
</dbReference>
<dbReference type="AlphaFoldDB" id="A0A1V9G6D3"/>
<evidence type="ECO:0000256" key="1">
    <source>
        <dbReference type="PROSITE-ProRule" id="PRU00339"/>
    </source>
</evidence>